<feature type="chain" id="PRO_5030515693" description="Calmodulin" evidence="1">
    <location>
        <begin position="17"/>
        <end position="288"/>
    </location>
</feature>
<proteinExistence type="predicted"/>
<dbReference type="PROSITE" id="PS00018">
    <property type="entry name" value="EF_HAND_1"/>
    <property type="match status" value="1"/>
</dbReference>
<reference evidence="2" key="1">
    <citation type="submission" date="2021-01" db="EMBL/GenBank/DDBJ databases">
        <authorList>
            <person name="Corre E."/>
            <person name="Pelletier E."/>
            <person name="Niang G."/>
            <person name="Scheremetjew M."/>
            <person name="Finn R."/>
            <person name="Kale V."/>
            <person name="Holt S."/>
            <person name="Cochrane G."/>
            <person name="Meng A."/>
            <person name="Brown T."/>
            <person name="Cohen L."/>
        </authorList>
    </citation>
    <scope>NUCLEOTIDE SEQUENCE</scope>
    <source>
        <strain evidence="2">GSO104</strain>
    </source>
</reference>
<evidence type="ECO:0000313" key="2">
    <source>
        <dbReference type="EMBL" id="CAE4665683.1"/>
    </source>
</evidence>
<keyword evidence="1" id="KW-0732">Signal</keyword>
<accession>A0A7S4WAI5</accession>
<protein>
    <recommendedName>
        <fullName evidence="3">Calmodulin</fullName>
    </recommendedName>
</protein>
<name>A0A7S4WAI5_9STRA</name>
<sequence>MRLYIAPLLFALGAHALVTPFSKQVSRDVSLQASNQPVSRRSAFVSSASAAAMIVFPTLPYAAVADDAVPAPKPPAPAPAPVPAPVPVAAPKPPAPAPASTSSASVVSVQEWPSLEYLEPIYEFKLAVDSFQAAAKDNAKWPYLKILLDKFFSGGLYSEKNYYSGLSFKYMQLIRYSETELKEFIKLDQNERYEAMEATMKHLNDLKDSLGKGNADKINADAEAARKSLSDWFALIPSSDVKAVEKLFRAVRLADKDRNGRLSEGELAALSDTDRNIWKKRVNNFGEA</sequence>
<dbReference type="InterPro" id="IPR018247">
    <property type="entry name" value="EF_Hand_1_Ca_BS"/>
</dbReference>
<gene>
    <name evidence="2" type="ORF">DBRI00130_LOCUS42818</name>
</gene>
<dbReference type="EMBL" id="HBNS01059541">
    <property type="protein sequence ID" value="CAE4665683.1"/>
    <property type="molecule type" value="Transcribed_RNA"/>
</dbReference>
<feature type="signal peptide" evidence="1">
    <location>
        <begin position="1"/>
        <end position="16"/>
    </location>
</feature>
<organism evidence="2">
    <name type="scientific">Ditylum brightwellii</name>
    <dbReference type="NCBI Taxonomy" id="49249"/>
    <lineage>
        <taxon>Eukaryota</taxon>
        <taxon>Sar</taxon>
        <taxon>Stramenopiles</taxon>
        <taxon>Ochrophyta</taxon>
        <taxon>Bacillariophyta</taxon>
        <taxon>Mediophyceae</taxon>
        <taxon>Lithodesmiophycidae</taxon>
        <taxon>Lithodesmiales</taxon>
        <taxon>Lithodesmiaceae</taxon>
        <taxon>Ditylum</taxon>
    </lineage>
</organism>
<evidence type="ECO:0000256" key="1">
    <source>
        <dbReference type="SAM" id="SignalP"/>
    </source>
</evidence>
<evidence type="ECO:0008006" key="3">
    <source>
        <dbReference type="Google" id="ProtNLM"/>
    </source>
</evidence>
<dbReference type="AlphaFoldDB" id="A0A7S4WAI5"/>